<comment type="caution">
    <text evidence="13">The sequence shown here is derived from an EMBL/GenBank/DDBJ whole genome shotgun (WGS) entry which is preliminary data.</text>
</comment>
<comment type="subcellular location">
    <subcellularLocation>
        <location evidence="1 9">Cytoplasm</location>
    </subcellularLocation>
</comment>
<dbReference type="InterPro" id="IPR022635">
    <property type="entry name" value="DNA_polIII_beta_C"/>
</dbReference>
<evidence type="ECO:0000256" key="6">
    <source>
        <dbReference type="ARBA" id="ARBA00022705"/>
    </source>
</evidence>
<comment type="subunit">
    <text evidence="9">Forms a ring-shaped head-to-tail homodimer around DNA.</text>
</comment>
<evidence type="ECO:0000256" key="2">
    <source>
        <dbReference type="ARBA" id="ARBA00010752"/>
    </source>
</evidence>
<evidence type="ECO:0000256" key="4">
    <source>
        <dbReference type="ARBA" id="ARBA00022679"/>
    </source>
</evidence>
<dbReference type="GO" id="GO:0006271">
    <property type="term" value="P:DNA strand elongation involved in DNA replication"/>
    <property type="evidence" value="ECO:0007669"/>
    <property type="project" value="TreeGrafter"/>
</dbReference>
<dbReference type="Gene3D" id="3.70.10.10">
    <property type="match status" value="1"/>
</dbReference>
<evidence type="ECO:0000259" key="12">
    <source>
        <dbReference type="Pfam" id="PF02768"/>
    </source>
</evidence>
<keyword evidence="7 9" id="KW-0239">DNA-directed DNA polymerase</keyword>
<keyword evidence="5 9" id="KW-0548">Nucleotidyltransferase</keyword>
<comment type="similarity">
    <text evidence="2 9">Belongs to the beta sliding clamp family.</text>
</comment>
<dbReference type="CDD" id="cd00140">
    <property type="entry name" value="beta_clamp"/>
    <property type="match status" value="1"/>
</dbReference>
<dbReference type="GO" id="GO:0003887">
    <property type="term" value="F:DNA-directed DNA polymerase activity"/>
    <property type="evidence" value="ECO:0007669"/>
    <property type="project" value="UniProtKB-UniRule"/>
</dbReference>
<dbReference type="Pfam" id="PF02768">
    <property type="entry name" value="DNA_pol3_beta_3"/>
    <property type="match status" value="1"/>
</dbReference>
<keyword evidence="3 9" id="KW-0963">Cytoplasm</keyword>
<evidence type="ECO:0000313" key="14">
    <source>
        <dbReference type="Proteomes" id="UP000230903"/>
    </source>
</evidence>
<reference evidence="14" key="1">
    <citation type="submission" date="2017-09" db="EMBL/GenBank/DDBJ databases">
        <title>Depth-based differentiation of microbial function through sediment-hosted aquifers and enrichment of novel symbionts in the deep terrestrial subsurface.</title>
        <authorList>
            <person name="Probst A.J."/>
            <person name="Ladd B."/>
            <person name="Jarett J.K."/>
            <person name="Geller-Mcgrath D.E."/>
            <person name="Sieber C.M.K."/>
            <person name="Emerson J.B."/>
            <person name="Anantharaman K."/>
            <person name="Thomas B.C."/>
            <person name="Malmstrom R."/>
            <person name="Stieglmeier M."/>
            <person name="Klingl A."/>
            <person name="Woyke T."/>
            <person name="Ryan C.M."/>
            <person name="Banfield J.F."/>
        </authorList>
    </citation>
    <scope>NUCLEOTIDE SEQUENCE [LARGE SCALE GENOMIC DNA]</scope>
</reference>
<evidence type="ECO:0000256" key="7">
    <source>
        <dbReference type="ARBA" id="ARBA00022932"/>
    </source>
</evidence>
<dbReference type="Proteomes" id="UP000230903">
    <property type="component" value="Unassembled WGS sequence"/>
</dbReference>
<sequence>MKLIILRTKLRDALSALERAVSDNNNLPILKNVHLSAEKQLVLTATNLEIGIIYSAAGKVNEKGKLTVPFSALRSIVSNSESERITLTGKDNNLEVQTDNYDAKIQGVSAEEFPIIPKIENSEHFFEIEADELARAFGQVVGATQQSELKPELNSVLLSFEGGQLKFVATDGFRLAEKTLLSNAFKTNFTSGIKAIVPIKTVGEVMRIFNGLGLVKIQLDPHQILFSAEGVEMISRLIDGQYPDYGQIMPKETKTEVTIDRKEFLAGIKLVGGFSGKTNDLLIETGEDGASLKMYAADQYLGENSYLVPIKKYKGKGKEEVSFNWHYLADGIKPMESERLCIALTGEQKPAIFKPENDDSLIYIVMPISKD</sequence>
<name>A0A2H0UN98_9BACT</name>
<dbReference type="AlphaFoldDB" id="A0A2H0UN98"/>
<dbReference type="PIRSF" id="PIRSF000804">
    <property type="entry name" value="DNA_pol_III_b"/>
    <property type="match status" value="1"/>
</dbReference>
<feature type="domain" description="DNA polymerase III beta sliding clamp central" evidence="11">
    <location>
        <begin position="127"/>
        <end position="244"/>
    </location>
</feature>
<keyword evidence="8" id="KW-0238">DNA-binding</keyword>
<dbReference type="NCBIfam" id="TIGR00663">
    <property type="entry name" value="dnan"/>
    <property type="match status" value="1"/>
</dbReference>
<feature type="domain" description="DNA polymerase III beta sliding clamp N-terminal" evidence="10">
    <location>
        <begin position="1"/>
        <end position="117"/>
    </location>
</feature>
<evidence type="ECO:0000256" key="1">
    <source>
        <dbReference type="ARBA" id="ARBA00004496"/>
    </source>
</evidence>
<dbReference type="Gene3D" id="3.10.150.10">
    <property type="entry name" value="DNA Polymerase III, subunit A, domain 2"/>
    <property type="match status" value="1"/>
</dbReference>
<dbReference type="Pfam" id="PF00712">
    <property type="entry name" value="DNA_pol3_beta"/>
    <property type="match status" value="1"/>
</dbReference>
<dbReference type="InterPro" id="IPR022634">
    <property type="entry name" value="DNA_polIII_beta_N"/>
</dbReference>
<keyword evidence="6 9" id="KW-0235">DNA replication</keyword>
<dbReference type="InterPro" id="IPR022637">
    <property type="entry name" value="DNA_polIII_beta_cen"/>
</dbReference>
<dbReference type="GO" id="GO:0005737">
    <property type="term" value="C:cytoplasm"/>
    <property type="evidence" value="ECO:0007669"/>
    <property type="project" value="UniProtKB-SubCell"/>
</dbReference>
<dbReference type="InterPro" id="IPR046938">
    <property type="entry name" value="DNA_clamp_sf"/>
</dbReference>
<evidence type="ECO:0000259" key="11">
    <source>
        <dbReference type="Pfam" id="PF02767"/>
    </source>
</evidence>
<comment type="function">
    <text evidence="9">Confers DNA tethering and processivity to DNA polymerases and other proteins. Acts as a clamp, forming a ring around DNA (a reaction catalyzed by the clamp-loading complex) which diffuses in an ATP-independent manner freely and bidirectionally along dsDNA. Initially characterized for its ability to contact the catalytic subunit of DNA polymerase III (Pol III), a complex, multichain enzyme responsible for most of the replicative synthesis in bacteria; Pol III exhibits 3'-5' exonuclease proofreading activity. The beta chain is required for initiation of replication as well as for processivity of DNA replication.</text>
</comment>
<protein>
    <recommendedName>
        <fullName evidence="9">Beta sliding clamp</fullName>
    </recommendedName>
</protein>
<organism evidence="13 14">
    <name type="scientific">Candidatus Harrisonbacteria bacterium CG10_big_fil_rev_8_21_14_0_10_45_28</name>
    <dbReference type="NCBI Taxonomy" id="1974586"/>
    <lineage>
        <taxon>Bacteria</taxon>
        <taxon>Candidatus Harrisoniibacteriota</taxon>
    </lineage>
</organism>
<evidence type="ECO:0000313" key="13">
    <source>
        <dbReference type="EMBL" id="PIR87861.1"/>
    </source>
</evidence>
<dbReference type="SUPFAM" id="SSF55979">
    <property type="entry name" value="DNA clamp"/>
    <property type="match status" value="3"/>
</dbReference>
<dbReference type="SMART" id="SM00480">
    <property type="entry name" value="POL3Bc"/>
    <property type="match status" value="1"/>
</dbReference>
<evidence type="ECO:0000256" key="3">
    <source>
        <dbReference type="ARBA" id="ARBA00022490"/>
    </source>
</evidence>
<dbReference type="EMBL" id="PFBC01000037">
    <property type="protein sequence ID" value="PIR87861.1"/>
    <property type="molecule type" value="Genomic_DNA"/>
</dbReference>
<dbReference type="PANTHER" id="PTHR30478:SF0">
    <property type="entry name" value="BETA SLIDING CLAMP"/>
    <property type="match status" value="1"/>
</dbReference>
<accession>A0A2H0UN98</accession>
<gene>
    <name evidence="13" type="primary">dnaN</name>
    <name evidence="13" type="ORF">COU10_02370</name>
</gene>
<evidence type="ECO:0000256" key="8">
    <source>
        <dbReference type="ARBA" id="ARBA00023125"/>
    </source>
</evidence>
<proteinExistence type="inferred from homology"/>
<evidence type="ECO:0000259" key="10">
    <source>
        <dbReference type="Pfam" id="PF00712"/>
    </source>
</evidence>
<dbReference type="GO" id="GO:0009360">
    <property type="term" value="C:DNA polymerase III complex"/>
    <property type="evidence" value="ECO:0007669"/>
    <property type="project" value="InterPro"/>
</dbReference>
<evidence type="ECO:0000256" key="5">
    <source>
        <dbReference type="ARBA" id="ARBA00022695"/>
    </source>
</evidence>
<keyword evidence="4 9" id="KW-0808">Transferase</keyword>
<dbReference type="InterPro" id="IPR001001">
    <property type="entry name" value="DNA_polIII_beta"/>
</dbReference>
<dbReference type="GO" id="GO:0003677">
    <property type="term" value="F:DNA binding"/>
    <property type="evidence" value="ECO:0007669"/>
    <property type="project" value="UniProtKB-UniRule"/>
</dbReference>
<feature type="domain" description="DNA polymerase III beta sliding clamp C-terminal" evidence="12">
    <location>
        <begin position="247"/>
        <end position="368"/>
    </location>
</feature>
<dbReference type="PANTHER" id="PTHR30478">
    <property type="entry name" value="DNA POLYMERASE III SUBUNIT BETA"/>
    <property type="match status" value="1"/>
</dbReference>
<dbReference type="Pfam" id="PF02767">
    <property type="entry name" value="DNA_pol3_beta_2"/>
    <property type="match status" value="1"/>
</dbReference>
<dbReference type="GO" id="GO:0008408">
    <property type="term" value="F:3'-5' exonuclease activity"/>
    <property type="evidence" value="ECO:0007669"/>
    <property type="project" value="InterPro"/>
</dbReference>
<evidence type="ECO:0000256" key="9">
    <source>
        <dbReference type="PIRNR" id="PIRNR000804"/>
    </source>
</evidence>